<sequence>MDRFVPGLGYESQDDAGWIFPTQTGVTIPLYRMHSQTDHFYHSPRYLCVARHRWVCLLYPDLRQYPAVPPLQASGPFLHHILGRGSEHVIHRGLCGGGDPMLRVTRYHGYIE</sequence>
<comment type="caution">
    <text evidence="1">The sequence shown here is derived from an EMBL/GenBank/DDBJ whole genome shotgun (WGS) entry which is preliminary data.</text>
</comment>
<dbReference type="AlphaFoldDB" id="A0A8H7U5M3"/>
<name>A0A8H7U5M3_9APHY</name>
<reference evidence="1" key="2">
    <citation type="journal article" name="Front. Microbiol.">
        <title>Degradative Capacity of Two Strains of Rhodonia placenta: From Phenotype to Genotype.</title>
        <authorList>
            <person name="Kolle M."/>
            <person name="Horta M.A.C."/>
            <person name="Nowrousian M."/>
            <person name="Ohm R.A."/>
            <person name="Benz J.P."/>
            <person name="Pilgard A."/>
        </authorList>
    </citation>
    <scope>NUCLEOTIDE SEQUENCE</scope>
    <source>
        <strain evidence="1">FPRL280</strain>
    </source>
</reference>
<accession>A0A8H7U5M3</accession>
<evidence type="ECO:0000313" key="2">
    <source>
        <dbReference type="Proteomes" id="UP000639403"/>
    </source>
</evidence>
<evidence type="ECO:0000313" key="1">
    <source>
        <dbReference type="EMBL" id="KAF9820071.1"/>
    </source>
</evidence>
<organism evidence="1 2">
    <name type="scientific">Rhodonia placenta</name>
    <dbReference type="NCBI Taxonomy" id="104341"/>
    <lineage>
        <taxon>Eukaryota</taxon>
        <taxon>Fungi</taxon>
        <taxon>Dikarya</taxon>
        <taxon>Basidiomycota</taxon>
        <taxon>Agaricomycotina</taxon>
        <taxon>Agaricomycetes</taxon>
        <taxon>Polyporales</taxon>
        <taxon>Adustoporiaceae</taxon>
        <taxon>Rhodonia</taxon>
    </lineage>
</organism>
<protein>
    <submittedName>
        <fullName evidence="1">Uncharacterized protein</fullName>
    </submittedName>
</protein>
<dbReference type="EMBL" id="JADOXO010000013">
    <property type="protein sequence ID" value="KAF9820071.1"/>
    <property type="molecule type" value="Genomic_DNA"/>
</dbReference>
<gene>
    <name evidence="1" type="ORF">IEO21_01733</name>
</gene>
<reference evidence="1" key="1">
    <citation type="submission" date="2020-11" db="EMBL/GenBank/DDBJ databases">
        <authorList>
            <person name="Koelle M."/>
            <person name="Horta M.A.C."/>
            <person name="Nowrousian M."/>
            <person name="Ohm R.A."/>
            <person name="Benz P."/>
            <person name="Pilgard A."/>
        </authorList>
    </citation>
    <scope>NUCLEOTIDE SEQUENCE</scope>
    <source>
        <strain evidence="1">FPRL280</strain>
    </source>
</reference>
<proteinExistence type="predicted"/>
<dbReference type="Proteomes" id="UP000639403">
    <property type="component" value="Unassembled WGS sequence"/>
</dbReference>